<comment type="caution">
    <text evidence="2">The sequence shown here is derived from an EMBL/GenBank/DDBJ whole genome shotgun (WGS) entry which is preliminary data.</text>
</comment>
<dbReference type="EMBL" id="WVIE01000026">
    <property type="protein sequence ID" value="NDJ19179.1"/>
    <property type="molecule type" value="Genomic_DNA"/>
</dbReference>
<keyword evidence="3" id="KW-1185">Reference proteome</keyword>
<name>A0A8J7Z3Q0_9CYAN</name>
<gene>
    <name evidence="2" type="ORF">GS601_18110</name>
</gene>
<dbReference type="InterPro" id="IPR010328">
    <property type="entry name" value="DUF928"/>
</dbReference>
<reference evidence="2" key="1">
    <citation type="submission" date="2019-12" db="EMBL/GenBank/DDBJ databases">
        <title>High-Quality draft genome sequences of three cyanobacteria isolated from the limestone walls of the Old Cathedral of Coimbra.</title>
        <authorList>
            <person name="Tiago I."/>
            <person name="Soares F."/>
            <person name="Portugal A."/>
        </authorList>
    </citation>
    <scope>NUCLEOTIDE SEQUENCE</scope>
    <source>
        <strain evidence="2">A</strain>
    </source>
</reference>
<evidence type="ECO:0000313" key="2">
    <source>
        <dbReference type="EMBL" id="NDJ19179.1"/>
    </source>
</evidence>
<evidence type="ECO:0000313" key="3">
    <source>
        <dbReference type="Proteomes" id="UP000646053"/>
    </source>
</evidence>
<protein>
    <submittedName>
        <fullName evidence="2">DUF928 domain-containing protein</fullName>
    </submittedName>
</protein>
<accession>A0A8J7Z3Q0</accession>
<feature type="region of interest" description="Disordered" evidence="1">
    <location>
        <begin position="1"/>
        <end position="30"/>
    </location>
</feature>
<proteinExistence type="predicted"/>
<dbReference type="Proteomes" id="UP000646053">
    <property type="component" value="Unassembled WGS sequence"/>
</dbReference>
<sequence length="213" mass="23348">MAKSVLKFRPPSRGTLSITRGGASRGGSEPVNQLQMIAPQTSIGYTTDAYPTLMVYIPKTSAKMMVLRIRTADGKKTLFKKEMAVPPMPGVVRVNFENASLPPLEVNSQYRWSVSLLANVVDRSTATLIEGKLERIQPDAMLSQRLAKATPQEKAFLYAESGVWWNALLTLDDLRKAQPDDVALSQHWMSLLDSVGMGAIAPTPILPTPDLKP</sequence>
<dbReference type="AlphaFoldDB" id="A0A8J7Z3Q0"/>
<dbReference type="Pfam" id="PF06051">
    <property type="entry name" value="DUF928"/>
    <property type="match status" value="1"/>
</dbReference>
<organism evidence="2 3">
    <name type="scientific">Myxacorys almedinensis A</name>
    <dbReference type="NCBI Taxonomy" id="2690445"/>
    <lineage>
        <taxon>Bacteria</taxon>
        <taxon>Bacillati</taxon>
        <taxon>Cyanobacteriota</taxon>
        <taxon>Cyanophyceae</taxon>
        <taxon>Leptolyngbyales</taxon>
        <taxon>Leptolyngbyaceae</taxon>
        <taxon>Myxacorys</taxon>
        <taxon>Myxacorys almedinensis</taxon>
    </lineage>
</organism>
<evidence type="ECO:0000256" key="1">
    <source>
        <dbReference type="SAM" id="MobiDB-lite"/>
    </source>
</evidence>